<reference evidence="7" key="1">
    <citation type="submission" date="2018-07" db="EMBL/GenBank/DDBJ databases">
        <authorList>
            <person name="Zhao J."/>
        </authorList>
    </citation>
    <scope>NUCLEOTIDE SEQUENCE [LARGE SCALE GENOMIC DNA]</scope>
    <source>
        <strain evidence="7">GSSD-12</strain>
    </source>
</reference>
<evidence type="ECO:0000313" key="6">
    <source>
        <dbReference type="EMBL" id="AXG81422.1"/>
    </source>
</evidence>
<feature type="transmembrane region" description="Helical" evidence="3">
    <location>
        <begin position="331"/>
        <end position="350"/>
    </location>
</feature>
<dbReference type="InterPro" id="IPR051024">
    <property type="entry name" value="GlcNAc_Chitin_IntDeg"/>
</dbReference>
<feature type="region of interest" description="Disordered" evidence="2">
    <location>
        <begin position="235"/>
        <end position="324"/>
    </location>
</feature>
<dbReference type="PANTHER" id="PTHR34823">
    <property type="entry name" value="GLCNAC-BINDING PROTEIN A"/>
    <property type="match status" value="1"/>
</dbReference>
<gene>
    <name evidence="6" type="ORF">DVK44_31120</name>
</gene>
<feature type="domain" description="Chitin-binding type-4" evidence="5">
    <location>
        <begin position="45"/>
        <end position="223"/>
    </location>
</feature>
<name>A0A345HXJ8_9ACTN</name>
<proteinExistence type="predicted"/>
<dbReference type="AlphaFoldDB" id="A0A345HXJ8"/>
<organism evidence="6 7">
    <name type="scientific">Streptomyces paludis</name>
    <dbReference type="NCBI Taxonomy" id="2282738"/>
    <lineage>
        <taxon>Bacteria</taxon>
        <taxon>Bacillati</taxon>
        <taxon>Actinomycetota</taxon>
        <taxon>Actinomycetes</taxon>
        <taxon>Kitasatosporales</taxon>
        <taxon>Streptomycetaceae</taxon>
        <taxon>Streptomyces</taxon>
    </lineage>
</organism>
<keyword evidence="3" id="KW-0472">Membrane</keyword>
<dbReference type="InterPro" id="IPR014756">
    <property type="entry name" value="Ig_E-set"/>
</dbReference>
<dbReference type="RefSeq" id="WP_114663963.1">
    <property type="nucleotide sequence ID" value="NZ_CP031194.1"/>
</dbReference>
<feature type="chain" id="PRO_5016675893" evidence="4">
    <location>
        <begin position="45"/>
        <end position="357"/>
    </location>
</feature>
<dbReference type="KEGG" id="spad:DVK44_31120"/>
<evidence type="ECO:0000256" key="4">
    <source>
        <dbReference type="SAM" id="SignalP"/>
    </source>
</evidence>
<dbReference type="CDD" id="cd21177">
    <property type="entry name" value="LPMO_AA10"/>
    <property type="match status" value="1"/>
</dbReference>
<dbReference type="SUPFAM" id="SSF81296">
    <property type="entry name" value="E set domains"/>
    <property type="match status" value="1"/>
</dbReference>
<dbReference type="EMBL" id="CP031194">
    <property type="protein sequence ID" value="AXG81422.1"/>
    <property type="molecule type" value="Genomic_DNA"/>
</dbReference>
<dbReference type="Proteomes" id="UP000253868">
    <property type="component" value="Chromosome"/>
</dbReference>
<evidence type="ECO:0000256" key="2">
    <source>
        <dbReference type="SAM" id="MobiDB-lite"/>
    </source>
</evidence>
<sequence length="357" mass="36180">MFRHRTAAPGHVPRRARAVFAGTAPLLLAGAAALTGVTAGPAYAHGAPTDPLSRVAACGPEGGAAAATDACRAAVAANDGRPFDEWDNLRLAGVDGRDRQSVPDGRLCSGGLDAYKGLDIARTDWPATELRPGASFTLTYKSTIPHEGTFSLYLTREGYSPDSPLTWDDLAPQPFASATDPQLEGGAYRISGTLPSNRTGRHVLYTIWRNTSTPDTYYSCSDVVFPGDGGAGTGSAVAADGANDTDGGTGQAAGQPVPSAPQQAATLPVQQQTSAAPPPTPSLALPSPTQSTAETAAQSATGAPLPSETPADATSDAPLTDAQPVGAQTDYAPVAAGGLAIVAGIAVFLLRRKHAAG</sequence>
<dbReference type="InterPro" id="IPR004302">
    <property type="entry name" value="Cellulose/chitin-bd_N"/>
</dbReference>
<evidence type="ECO:0000256" key="3">
    <source>
        <dbReference type="SAM" id="Phobius"/>
    </source>
</evidence>
<dbReference type="PANTHER" id="PTHR34823:SF1">
    <property type="entry name" value="CHITIN-BINDING TYPE-4 DOMAIN-CONTAINING PROTEIN"/>
    <property type="match status" value="1"/>
</dbReference>
<accession>A0A345HXJ8</accession>
<keyword evidence="3" id="KW-0812">Transmembrane</keyword>
<evidence type="ECO:0000313" key="7">
    <source>
        <dbReference type="Proteomes" id="UP000253868"/>
    </source>
</evidence>
<dbReference type="Pfam" id="PF03067">
    <property type="entry name" value="LPMO_10"/>
    <property type="match status" value="1"/>
</dbReference>
<keyword evidence="1 4" id="KW-0732">Signal</keyword>
<feature type="signal peptide" evidence="4">
    <location>
        <begin position="1"/>
        <end position="44"/>
    </location>
</feature>
<protein>
    <submittedName>
        <fullName evidence="6">Chitin-binding protein</fullName>
    </submittedName>
</protein>
<dbReference type="OrthoDB" id="5179374at2"/>
<evidence type="ECO:0000256" key="1">
    <source>
        <dbReference type="ARBA" id="ARBA00022729"/>
    </source>
</evidence>
<keyword evidence="7" id="KW-1185">Reference proteome</keyword>
<keyword evidence="3" id="KW-1133">Transmembrane helix</keyword>
<feature type="compositionally biased region" description="Polar residues" evidence="2">
    <location>
        <begin position="260"/>
        <end position="269"/>
    </location>
</feature>
<dbReference type="Gene3D" id="2.70.50.50">
    <property type="entry name" value="chitin-binding protein cbp21"/>
    <property type="match status" value="1"/>
</dbReference>
<evidence type="ECO:0000259" key="5">
    <source>
        <dbReference type="Pfam" id="PF03067"/>
    </source>
</evidence>
<feature type="compositionally biased region" description="Low complexity" evidence="2">
    <location>
        <begin position="282"/>
        <end position="304"/>
    </location>
</feature>